<evidence type="ECO:0000313" key="3">
    <source>
        <dbReference type="Proteomes" id="UP000253597"/>
    </source>
</evidence>
<proteinExistence type="predicted"/>
<sequence length="260" mass="30278">MINMAFSQEWISILNQVSEFTNNSKTNKVWFRGHNNSSYKLNSGLFRLNLGNNIKSYQEIEESAYNQFKISSQTLITKKSWDLLYIMQHHGVKTRLLDWTESFAISIYFALKNWQNDKQNACIWMLDPIRLNEKSVNRDKIVFPVDKFKYPDDFQKKNIQHSFAMAPNKNNPRIIAQKGFFTLQGNSLHSLENEFNGNLINENILKKITLHPAILPDANKFLQICGIDEFILFPDLQGLAEIINQKIELHQLTPPLVQTN</sequence>
<protein>
    <submittedName>
        <fullName evidence="2">FRG domain-containing protein</fullName>
    </submittedName>
</protein>
<feature type="domain" description="FRG" evidence="1">
    <location>
        <begin position="25"/>
        <end position="124"/>
    </location>
</feature>
<dbReference type="SMART" id="SM00901">
    <property type="entry name" value="FRG"/>
    <property type="match status" value="1"/>
</dbReference>
<evidence type="ECO:0000313" key="2">
    <source>
        <dbReference type="EMBL" id="RWQ69453.1"/>
    </source>
</evidence>
<reference evidence="2 3" key="1">
    <citation type="submission" date="2019-01" db="EMBL/GenBank/DDBJ databases">
        <title>Draft genome sequence of heavy metal resistant Bacillus cereus NWUAB01.</title>
        <authorList>
            <person name="Babalola O."/>
            <person name="Aremu B.R."/>
            <person name="Ayangbenro A.S."/>
        </authorList>
    </citation>
    <scope>NUCLEOTIDE SEQUENCE [LARGE SCALE GENOMIC DNA]</scope>
    <source>
        <strain evidence="2 3">NWUAB01</strain>
    </source>
</reference>
<accession>A0A9X8NSJ5</accession>
<dbReference type="AlphaFoldDB" id="A0A9X8NSJ5"/>
<name>A0A9X8NSJ5_BACCE</name>
<dbReference type="Proteomes" id="UP000253597">
    <property type="component" value="Unassembled WGS sequence"/>
</dbReference>
<dbReference type="InterPro" id="IPR014966">
    <property type="entry name" value="FRG-dom"/>
</dbReference>
<dbReference type="Pfam" id="PF08867">
    <property type="entry name" value="FRG"/>
    <property type="match status" value="1"/>
</dbReference>
<comment type="caution">
    <text evidence="2">The sequence shown here is derived from an EMBL/GenBank/DDBJ whole genome shotgun (WGS) entry which is preliminary data.</text>
</comment>
<dbReference type="EMBL" id="QNGD03000033">
    <property type="protein sequence ID" value="RWQ69453.1"/>
    <property type="molecule type" value="Genomic_DNA"/>
</dbReference>
<gene>
    <name evidence="2" type="ORF">DR116_0031040</name>
</gene>
<organism evidence="2 3">
    <name type="scientific">Bacillus cereus</name>
    <dbReference type="NCBI Taxonomy" id="1396"/>
    <lineage>
        <taxon>Bacteria</taxon>
        <taxon>Bacillati</taxon>
        <taxon>Bacillota</taxon>
        <taxon>Bacilli</taxon>
        <taxon>Bacillales</taxon>
        <taxon>Bacillaceae</taxon>
        <taxon>Bacillus</taxon>
        <taxon>Bacillus cereus group</taxon>
    </lineage>
</organism>
<evidence type="ECO:0000259" key="1">
    <source>
        <dbReference type="SMART" id="SM00901"/>
    </source>
</evidence>